<dbReference type="PANTHER" id="PTHR32322:SF2">
    <property type="entry name" value="EAMA DOMAIN-CONTAINING PROTEIN"/>
    <property type="match status" value="1"/>
</dbReference>
<feature type="transmembrane region" description="Helical" evidence="5">
    <location>
        <begin position="93"/>
        <end position="112"/>
    </location>
</feature>
<feature type="transmembrane region" description="Helical" evidence="5">
    <location>
        <begin position="7"/>
        <end position="26"/>
    </location>
</feature>
<dbReference type="InterPro" id="IPR000620">
    <property type="entry name" value="EamA_dom"/>
</dbReference>
<keyword evidence="4 5" id="KW-0472">Membrane</keyword>
<dbReference type="AlphaFoldDB" id="A0A381TT61"/>
<feature type="transmembrane region" description="Helical" evidence="5">
    <location>
        <begin position="207"/>
        <end position="226"/>
    </location>
</feature>
<dbReference type="InterPro" id="IPR037185">
    <property type="entry name" value="EmrE-like"/>
</dbReference>
<evidence type="ECO:0000313" key="7">
    <source>
        <dbReference type="EMBL" id="SVA19029.1"/>
    </source>
</evidence>
<feature type="domain" description="EamA" evidence="6">
    <location>
        <begin position="150"/>
        <end position="283"/>
    </location>
</feature>
<dbReference type="EMBL" id="UINC01005094">
    <property type="protein sequence ID" value="SVA19029.1"/>
    <property type="molecule type" value="Genomic_DNA"/>
</dbReference>
<organism evidence="7">
    <name type="scientific">marine metagenome</name>
    <dbReference type="NCBI Taxonomy" id="408172"/>
    <lineage>
        <taxon>unclassified sequences</taxon>
        <taxon>metagenomes</taxon>
        <taxon>ecological metagenomes</taxon>
    </lineage>
</organism>
<feature type="transmembrane region" description="Helical" evidence="5">
    <location>
        <begin position="63"/>
        <end position="81"/>
    </location>
</feature>
<feature type="transmembrane region" description="Helical" evidence="5">
    <location>
        <begin position="38"/>
        <end position="56"/>
    </location>
</feature>
<keyword evidence="3 5" id="KW-1133">Transmembrane helix</keyword>
<evidence type="ECO:0000256" key="5">
    <source>
        <dbReference type="SAM" id="Phobius"/>
    </source>
</evidence>
<evidence type="ECO:0000259" key="6">
    <source>
        <dbReference type="Pfam" id="PF00892"/>
    </source>
</evidence>
<name>A0A381TT61_9ZZZZ</name>
<feature type="transmembrane region" description="Helical" evidence="5">
    <location>
        <begin position="238"/>
        <end position="259"/>
    </location>
</feature>
<evidence type="ECO:0000256" key="3">
    <source>
        <dbReference type="ARBA" id="ARBA00022989"/>
    </source>
</evidence>
<feature type="transmembrane region" description="Helical" evidence="5">
    <location>
        <begin position="265"/>
        <end position="283"/>
    </location>
</feature>
<feature type="transmembrane region" description="Helical" evidence="5">
    <location>
        <begin position="145"/>
        <end position="165"/>
    </location>
</feature>
<feature type="transmembrane region" description="Helical" evidence="5">
    <location>
        <begin position="172"/>
        <end position="195"/>
    </location>
</feature>
<sequence>MKKWIYLISLSLIWGTSFILIKKALIGLTPTQLGSLRIIFSSIIIFIFAWNTLKLISKKEWKWIIISAFLGSFFPAFLFAFAETEIDSSVASILNSLVPLNTVIIGAIVFKIASSKKQIIGVVVGLIGTYLLIDGGIQLNPDQNYLYAGLVILCSFLYGFNVNIIKKYLNDIPAVTIAAGHFSVIFIPAIIIFSFSGFNTDQMYDPITLKSIGYVLILSAFGTALAKVLFNKLVQISTAVFASSVTYSLLIVSLFWGILDGELFSFNQLMATALIVLGVLLSSRKPRQSLD</sequence>
<dbReference type="GO" id="GO:0016020">
    <property type="term" value="C:membrane"/>
    <property type="evidence" value="ECO:0007669"/>
    <property type="project" value="UniProtKB-SubCell"/>
</dbReference>
<feature type="domain" description="EamA" evidence="6">
    <location>
        <begin position="5"/>
        <end position="132"/>
    </location>
</feature>
<evidence type="ECO:0000256" key="2">
    <source>
        <dbReference type="ARBA" id="ARBA00022692"/>
    </source>
</evidence>
<accession>A0A381TT61</accession>
<dbReference type="PANTHER" id="PTHR32322">
    <property type="entry name" value="INNER MEMBRANE TRANSPORTER"/>
    <property type="match status" value="1"/>
</dbReference>
<feature type="transmembrane region" description="Helical" evidence="5">
    <location>
        <begin position="119"/>
        <end position="139"/>
    </location>
</feature>
<reference evidence="7" key="1">
    <citation type="submission" date="2018-05" db="EMBL/GenBank/DDBJ databases">
        <authorList>
            <person name="Lanie J.A."/>
            <person name="Ng W.-L."/>
            <person name="Kazmierczak K.M."/>
            <person name="Andrzejewski T.M."/>
            <person name="Davidsen T.M."/>
            <person name="Wayne K.J."/>
            <person name="Tettelin H."/>
            <person name="Glass J.I."/>
            <person name="Rusch D."/>
            <person name="Podicherti R."/>
            <person name="Tsui H.-C.T."/>
            <person name="Winkler M.E."/>
        </authorList>
    </citation>
    <scope>NUCLEOTIDE SEQUENCE</scope>
</reference>
<comment type="subcellular location">
    <subcellularLocation>
        <location evidence="1">Membrane</location>
        <topology evidence="1">Multi-pass membrane protein</topology>
    </subcellularLocation>
</comment>
<protein>
    <recommendedName>
        <fullName evidence="6">EamA domain-containing protein</fullName>
    </recommendedName>
</protein>
<gene>
    <name evidence="7" type="ORF">METZ01_LOCUS71883</name>
</gene>
<keyword evidence="2 5" id="KW-0812">Transmembrane</keyword>
<dbReference type="SUPFAM" id="SSF103481">
    <property type="entry name" value="Multidrug resistance efflux transporter EmrE"/>
    <property type="match status" value="2"/>
</dbReference>
<dbReference type="Pfam" id="PF00892">
    <property type="entry name" value="EamA"/>
    <property type="match status" value="2"/>
</dbReference>
<evidence type="ECO:0000256" key="4">
    <source>
        <dbReference type="ARBA" id="ARBA00023136"/>
    </source>
</evidence>
<evidence type="ECO:0000256" key="1">
    <source>
        <dbReference type="ARBA" id="ARBA00004141"/>
    </source>
</evidence>
<dbReference type="InterPro" id="IPR050638">
    <property type="entry name" value="AA-Vitamin_Transporters"/>
</dbReference>
<proteinExistence type="predicted"/>